<name>A0A183BAK4_9TREM</name>
<accession>A0A183BAK4</accession>
<dbReference type="GO" id="GO:0003676">
    <property type="term" value="F:nucleic acid binding"/>
    <property type="evidence" value="ECO:0007669"/>
    <property type="project" value="InterPro"/>
</dbReference>
<feature type="domain" description="CCHC-type" evidence="2">
    <location>
        <begin position="213"/>
        <end position="229"/>
    </location>
</feature>
<sequence length="275" mass="30701">MNRHLRPEKFDTDLNAPDDSKQWTYWIRTFNALLKRVQAEDSDKLEILIKFLSLTVYEHVSDCNTFDDAISTLQSLYVRHRYLIFVRHLLATCKQECGQKVNQFVQKIKTISKDCDFRSVSAEEHRDDAMLDAFITGLLSNNIRTRLLAQVSLNFQTAYDMARSLESAQQQSRSYGSENLPCASSASTSSPAPPVSTVMVESEPVLSATSKETCYFCGYSKHPRTKCLARDATCKACGKTGHFKPVCRSTSTNRAVTSAIGPLLSSALTISAPTC</sequence>
<organism evidence="5">
    <name type="scientific">Echinostoma caproni</name>
    <dbReference type="NCBI Taxonomy" id="27848"/>
    <lineage>
        <taxon>Eukaryota</taxon>
        <taxon>Metazoa</taxon>
        <taxon>Spiralia</taxon>
        <taxon>Lophotrochozoa</taxon>
        <taxon>Platyhelminthes</taxon>
        <taxon>Trematoda</taxon>
        <taxon>Digenea</taxon>
        <taxon>Plagiorchiida</taxon>
        <taxon>Echinostomata</taxon>
        <taxon>Echinostomatoidea</taxon>
        <taxon>Echinostomatidae</taxon>
        <taxon>Echinostoma</taxon>
    </lineage>
</organism>
<dbReference type="AlphaFoldDB" id="A0A183BAK4"/>
<reference evidence="3 4" key="2">
    <citation type="submission" date="2018-11" db="EMBL/GenBank/DDBJ databases">
        <authorList>
            <consortium name="Pathogen Informatics"/>
        </authorList>
    </citation>
    <scope>NUCLEOTIDE SEQUENCE [LARGE SCALE GENOMIC DNA]</scope>
    <source>
        <strain evidence="3 4">Egypt</strain>
    </source>
</reference>
<feature type="region of interest" description="Disordered" evidence="1">
    <location>
        <begin position="175"/>
        <end position="196"/>
    </location>
</feature>
<dbReference type="GO" id="GO:0008270">
    <property type="term" value="F:zinc ion binding"/>
    <property type="evidence" value="ECO:0007669"/>
    <property type="project" value="InterPro"/>
</dbReference>
<dbReference type="WBParaSite" id="ECPE_0001628201-mRNA-1">
    <property type="protein sequence ID" value="ECPE_0001628201-mRNA-1"/>
    <property type="gene ID" value="ECPE_0001628201"/>
</dbReference>
<keyword evidence="4" id="KW-1185">Reference proteome</keyword>
<dbReference type="PANTHER" id="PTHR33198">
    <property type="entry name" value="ANK_REP_REGION DOMAIN-CONTAINING PROTEIN-RELATED"/>
    <property type="match status" value="1"/>
</dbReference>
<evidence type="ECO:0000313" key="3">
    <source>
        <dbReference type="EMBL" id="VDP93510.1"/>
    </source>
</evidence>
<dbReference type="OrthoDB" id="6228606at2759"/>
<dbReference type="Proteomes" id="UP000272942">
    <property type="component" value="Unassembled WGS sequence"/>
</dbReference>
<dbReference type="InterPro" id="IPR001878">
    <property type="entry name" value="Znf_CCHC"/>
</dbReference>
<dbReference type="Gene3D" id="4.10.60.10">
    <property type="entry name" value="Zinc finger, CCHC-type"/>
    <property type="match status" value="1"/>
</dbReference>
<evidence type="ECO:0000313" key="5">
    <source>
        <dbReference type="WBParaSite" id="ECPE_0001628201-mRNA-1"/>
    </source>
</evidence>
<dbReference type="InterPro" id="IPR036875">
    <property type="entry name" value="Znf_CCHC_sf"/>
</dbReference>
<gene>
    <name evidence="3" type="ORF">ECPE_LOCUS16238</name>
</gene>
<evidence type="ECO:0000259" key="2">
    <source>
        <dbReference type="SMART" id="SM00343"/>
    </source>
</evidence>
<proteinExistence type="predicted"/>
<evidence type="ECO:0000256" key="1">
    <source>
        <dbReference type="SAM" id="MobiDB-lite"/>
    </source>
</evidence>
<feature type="domain" description="CCHC-type" evidence="2">
    <location>
        <begin position="233"/>
        <end position="249"/>
    </location>
</feature>
<reference evidence="5" key="1">
    <citation type="submission" date="2016-06" db="UniProtKB">
        <authorList>
            <consortium name="WormBaseParasite"/>
        </authorList>
    </citation>
    <scope>IDENTIFICATION</scope>
</reference>
<protein>
    <submittedName>
        <fullName evidence="5">CCHC-type domain-containing protein</fullName>
    </submittedName>
</protein>
<dbReference type="SMART" id="SM00343">
    <property type="entry name" value="ZnF_C2HC"/>
    <property type="match status" value="2"/>
</dbReference>
<evidence type="ECO:0000313" key="4">
    <source>
        <dbReference type="Proteomes" id="UP000272942"/>
    </source>
</evidence>
<feature type="compositionally biased region" description="Low complexity" evidence="1">
    <location>
        <begin position="183"/>
        <end position="196"/>
    </location>
</feature>
<dbReference type="EMBL" id="UZAN01063535">
    <property type="protein sequence ID" value="VDP93510.1"/>
    <property type="molecule type" value="Genomic_DNA"/>
</dbReference>
<dbReference type="SUPFAM" id="SSF57756">
    <property type="entry name" value="Retrovirus zinc finger-like domains"/>
    <property type="match status" value="1"/>
</dbReference>